<dbReference type="PANTHER" id="PTHR40661">
    <property type="match status" value="1"/>
</dbReference>
<dbReference type="SUPFAM" id="SSF51306">
    <property type="entry name" value="LexA/Signal peptidase"/>
    <property type="match status" value="1"/>
</dbReference>
<evidence type="ECO:0000313" key="5">
    <source>
        <dbReference type="EMBL" id="MCP1173010.1"/>
    </source>
</evidence>
<evidence type="ECO:0000256" key="2">
    <source>
        <dbReference type="ARBA" id="ARBA00023125"/>
    </source>
</evidence>
<keyword evidence="6" id="KW-1185">Reference proteome</keyword>
<keyword evidence="3" id="KW-0804">Transcription</keyword>
<dbReference type="GO" id="GO:0003677">
    <property type="term" value="F:DNA binding"/>
    <property type="evidence" value="ECO:0007669"/>
    <property type="project" value="UniProtKB-KW"/>
</dbReference>
<protein>
    <submittedName>
        <fullName evidence="5">S24/S26 family peptidase</fullName>
    </submittedName>
</protein>
<evidence type="ECO:0000259" key="4">
    <source>
        <dbReference type="Pfam" id="PF00717"/>
    </source>
</evidence>
<dbReference type="InterPro" id="IPR036286">
    <property type="entry name" value="LexA/Signal_pep-like_sf"/>
</dbReference>
<sequence length="251" mass="27506">MFGNTLWGIHQLVYACCNDRMSEVATTRRKNLERLVSEYGLAQVSKRMGKPASQINDMLAGRKSFGEKVARAIEKAWDATRAPLWLDAEDAAISPPALEEEPTPSDADFALVPQLDIAAACGMGRFVDHVVVKGGLAFKRSSLKDFGVTEKTARIIYASGNSMAPLIQDGCVVLINTADKEPKDGKVYAICTPEGGLVLKRLIRDYHPAIGGQAWIMRSDNPDKTAHPDKLLPPDDRTMIAGRAIWNDNRL</sequence>
<dbReference type="InterPro" id="IPR015927">
    <property type="entry name" value="Peptidase_S24_S26A/B/C"/>
</dbReference>
<evidence type="ECO:0000313" key="6">
    <source>
        <dbReference type="Proteomes" id="UP001162793"/>
    </source>
</evidence>
<evidence type="ECO:0000256" key="3">
    <source>
        <dbReference type="ARBA" id="ARBA00023163"/>
    </source>
</evidence>
<dbReference type="Proteomes" id="UP001162793">
    <property type="component" value="Unassembled WGS sequence"/>
</dbReference>
<comment type="caution">
    <text evidence="5">The sequence shown here is derived from an EMBL/GenBank/DDBJ whole genome shotgun (WGS) entry which is preliminary data.</text>
</comment>
<dbReference type="CDD" id="cd06462">
    <property type="entry name" value="Peptidase_S24_S26"/>
    <property type="match status" value="1"/>
</dbReference>
<dbReference type="PANTHER" id="PTHR40661:SF3">
    <property type="entry name" value="FELS-1 PROPHAGE TRANSCRIPTIONAL REGULATOR"/>
    <property type="match status" value="1"/>
</dbReference>
<gene>
    <name evidence="5" type="ORF">NKG59_11645</name>
</gene>
<feature type="domain" description="Peptidase S24/S26A/S26B/S26C" evidence="4">
    <location>
        <begin position="120"/>
        <end position="245"/>
    </location>
</feature>
<accession>A0AA42BHC6</accession>
<dbReference type="EMBL" id="JAMYWC010000003">
    <property type="protein sequence ID" value="MCP1173010.1"/>
    <property type="molecule type" value="Genomic_DNA"/>
</dbReference>
<dbReference type="Gene3D" id="2.10.109.10">
    <property type="entry name" value="Umud Fragment, subunit A"/>
    <property type="match status" value="1"/>
</dbReference>
<organism evidence="5 6">
    <name type="scientific">Ralstonia chuxiongensis</name>
    <dbReference type="NCBI Taxonomy" id="2957504"/>
    <lineage>
        <taxon>Bacteria</taxon>
        <taxon>Pseudomonadati</taxon>
        <taxon>Pseudomonadota</taxon>
        <taxon>Betaproteobacteria</taxon>
        <taxon>Burkholderiales</taxon>
        <taxon>Burkholderiaceae</taxon>
        <taxon>Ralstonia</taxon>
    </lineage>
</organism>
<dbReference type="AlphaFoldDB" id="A0AA42BHC6"/>
<dbReference type="Pfam" id="PF00717">
    <property type="entry name" value="Peptidase_S24"/>
    <property type="match status" value="1"/>
</dbReference>
<evidence type="ECO:0000256" key="1">
    <source>
        <dbReference type="ARBA" id="ARBA00023015"/>
    </source>
</evidence>
<keyword evidence="1" id="KW-0805">Transcription regulation</keyword>
<keyword evidence="2" id="KW-0238">DNA-binding</keyword>
<proteinExistence type="predicted"/>
<reference evidence="6" key="1">
    <citation type="journal article" date="2023" name="Front. Microbiol.">
        <title>Ralstonia chuxiongensis sp. nov., Ralstonia mojiangensis sp. nov., and Ralstonia soli sp. nov., isolated from tobacco fields, are three novel species in the family Burkholderiaceae.</title>
        <authorList>
            <person name="Lu C.H."/>
            <person name="Zhang Y.Y."/>
            <person name="Jiang N."/>
            <person name="Chen W."/>
            <person name="Shao X."/>
            <person name="Zhao Z.M."/>
            <person name="Lu W.L."/>
            <person name="Hu X."/>
            <person name="Xi Y.X."/>
            <person name="Zou S.Y."/>
            <person name="Wei Q.J."/>
            <person name="Lin Z.L."/>
            <person name="Gong L."/>
            <person name="Gai X.T."/>
            <person name="Zhang L.Q."/>
            <person name="Li J.Y."/>
            <person name="Jin Y."/>
            <person name="Xia Z.Y."/>
        </authorList>
    </citation>
    <scope>NUCLEOTIDE SEQUENCE [LARGE SCALE GENOMIC DNA]</scope>
    <source>
        <strain evidence="6">21YRMH01-3</strain>
    </source>
</reference>
<dbReference type="RefSeq" id="WP_253536883.1">
    <property type="nucleotide sequence ID" value="NZ_JAMYWC010000003.1"/>
</dbReference>
<name>A0AA42BHC6_9RALS</name>